<dbReference type="EMBL" id="QKWP01001179">
    <property type="protein sequence ID" value="RIB11035.1"/>
    <property type="molecule type" value="Genomic_DNA"/>
</dbReference>
<dbReference type="AlphaFoldDB" id="A0A397ULA5"/>
<sequence length="56" mass="6759">MITRFVTVLYCICTSFNSKDRKFFEKYYETLGGFHLNKFVTIHVYLIFITLLNLKK</sequence>
<keyword evidence="3" id="KW-1185">Reference proteome</keyword>
<gene>
    <name evidence="2" type="ORF">C2G38_2104542</name>
</gene>
<protein>
    <submittedName>
        <fullName evidence="2">Uncharacterized protein</fullName>
    </submittedName>
</protein>
<proteinExistence type="predicted"/>
<evidence type="ECO:0000256" key="1">
    <source>
        <dbReference type="SAM" id="Phobius"/>
    </source>
</evidence>
<name>A0A397ULA5_9GLOM</name>
<keyword evidence="1" id="KW-0472">Membrane</keyword>
<reference evidence="2 3" key="1">
    <citation type="submission" date="2018-06" db="EMBL/GenBank/DDBJ databases">
        <title>Comparative genomics reveals the genomic features of Rhizophagus irregularis, R. cerebriforme, R. diaphanum and Gigaspora rosea, and their symbiotic lifestyle signature.</title>
        <authorList>
            <person name="Morin E."/>
            <person name="San Clemente H."/>
            <person name="Chen E.C.H."/>
            <person name="De La Providencia I."/>
            <person name="Hainaut M."/>
            <person name="Kuo A."/>
            <person name="Kohler A."/>
            <person name="Murat C."/>
            <person name="Tang N."/>
            <person name="Roy S."/>
            <person name="Loubradou J."/>
            <person name="Henrissat B."/>
            <person name="Grigoriev I.V."/>
            <person name="Corradi N."/>
            <person name="Roux C."/>
            <person name="Martin F.M."/>
        </authorList>
    </citation>
    <scope>NUCLEOTIDE SEQUENCE [LARGE SCALE GENOMIC DNA]</scope>
    <source>
        <strain evidence="2 3">DAOM 194757</strain>
    </source>
</reference>
<organism evidence="2 3">
    <name type="scientific">Gigaspora rosea</name>
    <dbReference type="NCBI Taxonomy" id="44941"/>
    <lineage>
        <taxon>Eukaryota</taxon>
        <taxon>Fungi</taxon>
        <taxon>Fungi incertae sedis</taxon>
        <taxon>Mucoromycota</taxon>
        <taxon>Glomeromycotina</taxon>
        <taxon>Glomeromycetes</taxon>
        <taxon>Diversisporales</taxon>
        <taxon>Gigasporaceae</taxon>
        <taxon>Gigaspora</taxon>
    </lineage>
</organism>
<evidence type="ECO:0000313" key="2">
    <source>
        <dbReference type="EMBL" id="RIB11035.1"/>
    </source>
</evidence>
<comment type="caution">
    <text evidence="2">The sequence shown here is derived from an EMBL/GenBank/DDBJ whole genome shotgun (WGS) entry which is preliminary data.</text>
</comment>
<evidence type="ECO:0000313" key="3">
    <source>
        <dbReference type="Proteomes" id="UP000266673"/>
    </source>
</evidence>
<keyword evidence="1" id="KW-1133">Transmembrane helix</keyword>
<accession>A0A397ULA5</accession>
<keyword evidence="1" id="KW-0812">Transmembrane</keyword>
<feature type="transmembrane region" description="Helical" evidence="1">
    <location>
        <begin position="34"/>
        <end position="54"/>
    </location>
</feature>
<dbReference type="Proteomes" id="UP000266673">
    <property type="component" value="Unassembled WGS sequence"/>
</dbReference>